<organism evidence="2 3">
    <name type="scientific">Pseudohalioglobus lutimaris</name>
    <dbReference type="NCBI Taxonomy" id="1737061"/>
    <lineage>
        <taxon>Bacteria</taxon>
        <taxon>Pseudomonadati</taxon>
        <taxon>Pseudomonadota</taxon>
        <taxon>Gammaproteobacteria</taxon>
        <taxon>Cellvibrionales</taxon>
        <taxon>Halieaceae</taxon>
        <taxon>Pseudohalioglobus</taxon>
    </lineage>
</organism>
<comment type="caution">
    <text evidence="2">The sequence shown here is derived from an EMBL/GenBank/DDBJ whole genome shotgun (WGS) entry which is preliminary data.</text>
</comment>
<protein>
    <submittedName>
        <fullName evidence="2">DUF3883 domain-containing protein</fullName>
    </submittedName>
</protein>
<dbReference type="InterPro" id="IPR024975">
    <property type="entry name" value="NOV_C"/>
</dbReference>
<keyword evidence="3" id="KW-1185">Reference proteome</keyword>
<evidence type="ECO:0000259" key="1">
    <source>
        <dbReference type="Pfam" id="PF13020"/>
    </source>
</evidence>
<proteinExistence type="predicted"/>
<reference evidence="2 3" key="1">
    <citation type="submission" date="2018-01" db="EMBL/GenBank/DDBJ databases">
        <title>The draft genome sequence of Halioglobus lutimaris HF004.</title>
        <authorList>
            <person name="Du Z.-J."/>
            <person name="Shi M.-J."/>
        </authorList>
    </citation>
    <scope>NUCLEOTIDE SEQUENCE [LARGE SCALE GENOMIC DNA]</scope>
    <source>
        <strain evidence="2 3">HF004</strain>
    </source>
</reference>
<dbReference type="EMBL" id="PKUS01000002">
    <property type="protein sequence ID" value="PLW70477.1"/>
    <property type="molecule type" value="Genomic_DNA"/>
</dbReference>
<accession>A0A2N5X7L6</accession>
<dbReference type="RefSeq" id="WP_076000312.1">
    <property type="nucleotide sequence ID" value="NZ_PKUS01000002.1"/>
</dbReference>
<dbReference type="AlphaFoldDB" id="A0A2N5X7L6"/>
<dbReference type="Pfam" id="PF13020">
    <property type="entry name" value="NOV_C"/>
    <property type="match status" value="1"/>
</dbReference>
<evidence type="ECO:0000313" key="2">
    <source>
        <dbReference type="EMBL" id="PLW70477.1"/>
    </source>
</evidence>
<sequence>MSLLDYESHFSNLKMNSRGGSEKSPHKVAMLLAIIDLIEAETVTDNRIYFDQNLRDKFKDHFDRLAGPQDRNNPHLPYFHLRSSGFWHHRVKPGSEAEYAALTTPSGPGAVTNNISFVQLDDELYELLSFGVARELLRAALYRNLSRDDVSSLLEVGNGWDWLECEAIVRDYFAMLNLELAGESYNKTEHRSNLKTLLNGRGDGSIEYKHQNISAILLEMGQPYIQGYKPAYNYQAQLKSVVLAYLAGHQTELDYMLESASEAELAEPAAIDWSIVLDAEIPEKLATIQEPKRKYAAVKLNFSEREQANRSLGENGEAFVIEYERHRLRALNRADLAKEVEWSSRDRGDGLGYDVRSFNPSQDEELFIEVKTTNSGKYQPFFITDNELDFSKEKSAQYSLYRVFDFKQRARIYQLNGAVDQYVHLQPKSFKASFS</sequence>
<name>A0A2N5X7L6_9GAMM</name>
<feature type="domain" description="Protein NO VEIN C-terminal" evidence="1">
    <location>
        <begin position="316"/>
        <end position="413"/>
    </location>
</feature>
<dbReference type="OrthoDB" id="529575at2"/>
<evidence type="ECO:0000313" key="3">
    <source>
        <dbReference type="Proteomes" id="UP000235005"/>
    </source>
</evidence>
<dbReference type="Proteomes" id="UP000235005">
    <property type="component" value="Unassembled WGS sequence"/>
</dbReference>
<gene>
    <name evidence="2" type="ORF">C0039_04595</name>
</gene>